<name>A0A2B7YZI1_POLH7</name>
<dbReference type="OrthoDB" id="5985073at2759"/>
<keyword evidence="3" id="KW-1185">Reference proteome</keyword>
<sequence length="142" mass="15112">MALCPSSFGWKMRPKKSGVKPPSPSSALPSQGHDGGVGARGSSFFIVIERGLGELHRLDLSDQQRSGQRRRRRIALQLNAVNCSLSDDHTCSSIATSNDITETEFFAWNPAVGTTACGNLMRDSYVCVAIDGSGPPATSTSL</sequence>
<dbReference type="CDD" id="cd00118">
    <property type="entry name" value="LysM"/>
    <property type="match status" value="1"/>
</dbReference>
<dbReference type="Proteomes" id="UP000224634">
    <property type="component" value="Unassembled WGS sequence"/>
</dbReference>
<dbReference type="InterPro" id="IPR018392">
    <property type="entry name" value="LysM"/>
</dbReference>
<comment type="caution">
    <text evidence="2">The sequence shown here is derived from an EMBL/GenBank/DDBJ whole genome shotgun (WGS) entry which is preliminary data.</text>
</comment>
<evidence type="ECO:0000313" key="3">
    <source>
        <dbReference type="Proteomes" id="UP000224634"/>
    </source>
</evidence>
<dbReference type="Gene3D" id="3.10.350.10">
    <property type="entry name" value="LysM domain"/>
    <property type="match status" value="1"/>
</dbReference>
<feature type="region of interest" description="Disordered" evidence="1">
    <location>
        <begin position="1"/>
        <end position="36"/>
    </location>
</feature>
<accession>A0A2B7YZI1</accession>
<protein>
    <recommendedName>
        <fullName evidence="4">LysM domain-containing protein</fullName>
    </recommendedName>
</protein>
<evidence type="ECO:0008006" key="4">
    <source>
        <dbReference type="Google" id="ProtNLM"/>
    </source>
</evidence>
<evidence type="ECO:0000256" key="1">
    <source>
        <dbReference type="SAM" id="MobiDB-lite"/>
    </source>
</evidence>
<proteinExistence type="predicted"/>
<organism evidence="2 3">
    <name type="scientific">Polytolypa hystricis (strain UAMH7299)</name>
    <dbReference type="NCBI Taxonomy" id="1447883"/>
    <lineage>
        <taxon>Eukaryota</taxon>
        <taxon>Fungi</taxon>
        <taxon>Dikarya</taxon>
        <taxon>Ascomycota</taxon>
        <taxon>Pezizomycotina</taxon>
        <taxon>Eurotiomycetes</taxon>
        <taxon>Eurotiomycetidae</taxon>
        <taxon>Onygenales</taxon>
        <taxon>Onygenales incertae sedis</taxon>
        <taxon>Polytolypa</taxon>
    </lineage>
</organism>
<dbReference type="AlphaFoldDB" id="A0A2B7YZI1"/>
<dbReference type="InterPro" id="IPR036779">
    <property type="entry name" value="LysM_dom_sf"/>
</dbReference>
<evidence type="ECO:0000313" key="2">
    <source>
        <dbReference type="EMBL" id="PGH26745.1"/>
    </source>
</evidence>
<gene>
    <name evidence="2" type="ORF">AJ80_01509</name>
</gene>
<dbReference type="EMBL" id="PDNA01000013">
    <property type="protein sequence ID" value="PGH26745.1"/>
    <property type="molecule type" value="Genomic_DNA"/>
</dbReference>
<reference evidence="2 3" key="1">
    <citation type="submission" date="2017-10" db="EMBL/GenBank/DDBJ databases">
        <title>Comparative genomics in systemic dimorphic fungi from Ajellomycetaceae.</title>
        <authorList>
            <person name="Munoz J.F."/>
            <person name="Mcewen J.G."/>
            <person name="Clay O.K."/>
            <person name="Cuomo C.A."/>
        </authorList>
    </citation>
    <scope>NUCLEOTIDE SEQUENCE [LARGE SCALE GENOMIC DNA]</scope>
    <source>
        <strain evidence="2 3">UAMH7299</strain>
    </source>
</reference>